<proteinExistence type="inferred from homology"/>
<dbReference type="Pfam" id="PF00797">
    <property type="entry name" value="Acetyltransf_2"/>
    <property type="match status" value="1"/>
</dbReference>
<evidence type="ECO:0000313" key="4">
    <source>
        <dbReference type="Proteomes" id="UP000319103"/>
    </source>
</evidence>
<organism evidence="3 4">
    <name type="scientific">Kitasatospora acidiphila</name>
    <dbReference type="NCBI Taxonomy" id="2567942"/>
    <lineage>
        <taxon>Bacteria</taxon>
        <taxon>Bacillati</taxon>
        <taxon>Actinomycetota</taxon>
        <taxon>Actinomycetes</taxon>
        <taxon>Kitasatosporales</taxon>
        <taxon>Streptomycetaceae</taxon>
        <taxon>Kitasatospora</taxon>
    </lineage>
</organism>
<evidence type="ECO:0000256" key="1">
    <source>
        <dbReference type="ARBA" id="ARBA00006547"/>
    </source>
</evidence>
<dbReference type="PANTHER" id="PTHR11786">
    <property type="entry name" value="N-HYDROXYARYLAMINE O-ACETYLTRANSFERASE"/>
    <property type="match status" value="1"/>
</dbReference>
<dbReference type="Proteomes" id="UP000319103">
    <property type="component" value="Unassembled WGS sequence"/>
</dbReference>
<dbReference type="PRINTS" id="PR01543">
    <property type="entry name" value="ANATRNSFRASE"/>
</dbReference>
<dbReference type="Gene3D" id="3.30.2140.10">
    <property type="entry name" value="Arylamine N-acetyltransferase"/>
    <property type="match status" value="1"/>
</dbReference>
<keyword evidence="3" id="KW-0808">Transferase</keyword>
<gene>
    <name evidence="3" type="ORF">E6W39_05375</name>
</gene>
<dbReference type="AlphaFoldDB" id="A0A540WDR3"/>
<accession>A0A540WDR3</accession>
<protein>
    <submittedName>
        <fullName evidence="3">Arylamine N-acetyltransferase</fullName>
    </submittedName>
</protein>
<dbReference type="OrthoDB" id="7181050at2"/>
<sequence length="258" mass="28505">MAAYLQRIDVPRPSAPDLASLRALQRAHLAAVPFENLSVRLGEPIVLDQDALVAKVVEQRRGGFCYELNGAFAALLTALGYQVELLGARVFTEGTPGIPMDHLTLRVQLDQAWLVDVGFGRFSFLPLCLDERGEQVDPAGTFRITEQHTGSSGFPPDLDVLADGQPQYRIDQRPYQLADFAPVCWFQATSPASTFTQRTLCSLPTKAGRVSLVGNRLIHTGDDGERTEQQLATDQQRLDAYREHFGITLTLDQLQRLG</sequence>
<dbReference type="EMBL" id="VIGB01000003">
    <property type="protein sequence ID" value="TQF07156.1"/>
    <property type="molecule type" value="Genomic_DNA"/>
</dbReference>
<dbReference type="SUPFAM" id="SSF54001">
    <property type="entry name" value="Cysteine proteinases"/>
    <property type="match status" value="1"/>
</dbReference>
<evidence type="ECO:0000256" key="2">
    <source>
        <dbReference type="RuleBase" id="RU003452"/>
    </source>
</evidence>
<dbReference type="InterPro" id="IPR038765">
    <property type="entry name" value="Papain-like_cys_pep_sf"/>
</dbReference>
<dbReference type="PANTHER" id="PTHR11786:SF0">
    <property type="entry name" value="ARYLAMINE N-ACETYLTRANSFERASE 4-RELATED"/>
    <property type="match status" value="1"/>
</dbReference>
<keyword evidence="4" id="KW-1185">Reference proteome</keyword>
<comment type="caution">
    <text evidence="3">The sequence shown here is derived from an EMBL/GenBank/DDBJ whole genome shotgun (WGS) entry which is preliminary data.</text>
</comment>
<comment type="similarity">
    <text evidence="1 2">Belongs to the arylamine N-acetyltransferase family.</text>
</comment>
<dbReference type="Gene3D" id="2.40.128.150">
    <property type="entry name" value="Cysteine proteinases"/>
    <property type="match status" value="1"/>
</dbReference>
<evidence type="ECO:0000313" key="3">
    <source>
        <dbReference type="EMBL" id="TQF07156.1"/>
    </source>
</evidence>
<reference evidence="3 4" key="1">
    <citation type="submission" date="2019-06" db="EMBL/GenBank/DDBJ databases">
        <title>Description of Kitasatospora acidophila sp. nov. isolated from pine grove soil, and reclassification of Streptomyces novaecaesareae to Kitasatospora novaeceasareae comb. nov.</title>
        <authorList>
            <person name="Kim M.J."/>
        </authorList>
    </citation>
    <scope>NUCLEOTIDE SEQUENCE [LARGE SCALE GENOMIC DNA]</scope>
    <source>
        <strain evidence="3 4">MMS16-CNU292</strain>
    </source>
</reference>
<dbReference type="GO" id="GO:0016407">
    <property type="term" value="F:acetyltransferase activity"/>
    <property type="evidence" value="ECO:0007669"/>
    <property type="project" value="InterPro"/>
</dbReference>
<dbReference type="InterPro" id="IPR001447">
    <property type="entry name" value="Arylamine_N-AcTrfase"/>
</dbReference>
<name>A0A540WDR3_9ACTN</name>